<evidence type="ECO:0000256" key="3">
    <source>
        <dbReference type="ARBA" id="ARBA00022475"/>
    </source>
</evidence>
<protein>
    <recommendedName>
        <fullName evidence="10">Permease</fullName>
    </recommendedName>
</protein>
<feature type="transmembrane region" description="Helical" evidence="7">
    <location>
        <begin position="120"/>
        <end position="137"/>
    </location>
</feature>
<sequence length="311" mass="34182">MFDTEYLIEVADFFAYLLGELILLFVVISFLVGLLQEYVNPDKIKNYLDNKRLGIFGNIIGAFFGSLTPFCTCSTIPITLGLLKSGVPFGITMSFFFASPLLNPIVIFLMLALFGVEITVVYWVILFPLSVIIGMFLEKFGFEKELKQVKVVKDCEGSEAADLEGSFFERILPRLKNASYFAGSLFRQVFVFLILGASVGAFIYGFVPQELIVNIAGPDNLLSIPIASIIGIPMYVREATILPISSVLIDHGMNVGAVIALVIGGTGASLPELTMLNSIFKKKLLITYIITVIVVAIFAGYLFNILLYIGM</sequence>
<comment type="subcellular location">
    <subcellularLocation>
        <location evidence="1">Cell membrane</location>
        <topology evidence="1">Multi-pass membrane protein</topology>
    </subcellularLocation>
</comment>
<proteinExistence type="inferred from homology"/>
<evidence type="ECO:0000313" key="9">
    <source>
        <dbReference type="Proteomes" id="UP000214588"/>
    </source>
</evidence>
<dbReference type="PANTHER" id="PTHR42775">
    <property type="entry name" value="PERMEASE RV2963-RELATED"/>
    <property type="match status" value="1"/>
</dbReference>
<evidence type="ECO:0000256" key="2">
    <source>
        <dbReference type="ARBA" id="ARBA00006386"/>
    </source>
</evidence>
<evidence type="ECO:0000256" key="1">
    <source>
        <dbReference type="ARBA" id="ARBA00004651"/>
    </source>
</evidence>
<evidence type="ECO:0000256" key="4">
    <source>
        <dbReference type="ARBA" id="ARBA00022692"/>
    </source>
</evidence>
<evidence type="ECO:0000256" key="7">
    <source>
        <dbReference type="SAM" id="Phobius"/>
    </source>
</evidence>
<dbReference type="PANTHER" id="PTHR42775:SF2">
    <property type="entry name" value="PERMEASE"/>
    <property type="match status" value="1"/>
</dbReference>
<dbReference type="GO" id="GO:0005886">
    <property type="term" value="C:plasma membrane"/>
    <property type="evidence" value="ECO:0007669"/>
    <property type="project" value="UniProtKB-SubCell"/>
</dbReference>
<feature type="transmembrane region" description="Helical" evidence="7">
    <location>
        <begin position="89"/>
        <end position="113"/>
    </location>
</feature>
<comment type="similarity">
    <text evidence="2">Belongs to the UPF0718 family.</text>
</comment>
<keyword evidence="3" id="KW-1003">Cell membrane</keyword>
<dbReference type="RefSeq" id="WP_089024266.1">
    <property type="nucleotide sequence ID" value="NZ_NIQC01000029.1"/>
</dbReference>
<name>A0A226BY43_9FIRM</name>
<keyword evidence="6 7" id="KW-0472">Membrane</keyword>
<keyword evidence="4 7" id="KW-0812">Transmembrane</keyword>
<feature type="transmembrane region" description="Helical" evidence="7">
    <location>
        <begin position="285"/>
        <end position="309"/>
    </location>
</feature>
<feature type="transmembrane region" description="Helical" evidence="7">
    <location>
        <begin position="219"/>
        <end position="236"/>
    </location>
</feature>
<gene>
    <name evidence="8" type="ORF">CDO51_10765</name>
</gene>
<dbReference type="AlphaFoldDB" id="A0A226BY43"/>
<dbReference type="InterPro" id="IPR053166">
    <property type="entry name" value="UPF0718_permease"/>
</dbReference>
<evidence type="ECO:0000313" key="8">
    <source>
        <dbReference type="EMBL" id="OWZ83037.1"/>
    </source>
</evidence>
<dbReference type="EMBL" id="NIQC01000029">
    <property type="protein sequence ID" value="OWZ83037.1"/>
    <property type="molecule type" value="Genomic_DNA"/>
</dbReference>
<accession>A0A226BY43</accession>
<feature type="transmembrane region" description="Helical" evidence="7">
    <location>
        <begin position="185"/>
        <end position="207"/>
    </location>
</feature>
<organism evidence="8 9">
    <name type="scientific">Natranaerobius trueperi</name>
    <dbReference type="NCBI Taxonomy" id="759412"/>
    <lineage>
        <taxon>Bacteria</taxon>
        <taxon>Bacillati</taxon>
        <taxon>Bacillota</taxon>
        <taxon>Clostridia</taxon>
        <taxon>Natranaerobiales</taxon>
        <taxon>Natranaerobiaceae</taxon>
        <taxon>Natranaerobius</taxon>
    </lineage>
</organism>
<evidence type="ECO:0000256" key="5">
    <source>
        <dbReference type="ARBA" id="ARBA00022989"/>
    </source>
</evidence>
<evidence type="ECO:0008006" key="10">
    <source>
        <dbReference type="Google" id="ProtNLM"/>
    </source>
</evidence>
<keyword evidence="5 7" id="KW-1133">Transmembrane helix</keyword>
<comment type="caution">
    <text evidence="8">The sequence shown here is derived from an EMBL/GenBank/DDBJ whole genome shotgun (WGS) entry which is preliminary data.</text>
</comment>
<feature type="transmembrane region" description="Helical" evidence="7">
    <location>
        <begin position="55"/>
        <end position="83"/>
    </location>
</feature>
<dbReference type="Proteomes" id="UP000214588">
    <property type="component" value="Unassembled WGS sequence"/>
</dbReference>
<evidence type="ECO:0000256" key="6">
    <source>
        <dbReference type="ARBA" id="ARBA00023136"/>
    </source>
</evidence>
<keyword evidence="9" id="KW-1185">Reference proteome</keyword>
<reference evidence="8 9" key="1">
    <citation type="submission" date="2017-06" db="EMBL/GenBank/DDBJ databases">
        <title>Draft Genome Sequence of Natranaerobius trueperi halophilic, alkalithermophilic bacteria from soda lakes.</title>
        <authorList>
            <person name="Zhao B."/>
        </authorList>
    </citation>
    <scope>NUCLEOTIDE SEQUENCE [LARGE SCALE GENOMIC DNA]</scope>
    <source>
        <strain evidence="8 9">DSM 18760</strain>
    </source>
</reference>
<dbReference type="Pfam" id="PF03773">
    <property type="entry name" value="ArsP_1"/>
    <property type="match status" value="1"/>
</dbReference>
<dbReference type="OrthoDB" id="9777774at2"/>
<dbReference type="InterPro" id="IPR005524">
    <property type="entry name" value="DUF318"/>
</dbReference>
<feature type="transmembrane region" description="Helical" evidence="7">
    <location>
        <begin position="256"/>
        <end position="273"/>
    </location>
</feature>
<feature type="transmembrane region" description="Helical" evidence="7">
    <location>
        <begin position="13"/>
        <end position="35"/>
    </location>
</feature>